<dbReference type="SUPFAM" id="SSF101386">
    <property type="entry name" value="all-alpha NTP pyrophosphatases"/>
    <property type="match status" value="1"/>
</dbReference>
<evidence type="ECO:0000313" key="1">
    <source>
        <dbReference type="EMBL" id="OMQ26877.1"/>
    </source>
</evidence>
<keyword evidence="2" id="KW-1185">Reference proteome</keyword>
<organism evidence="1 2">
    <name type="scientific">Serratia oryzae</name>
    <dbReference type="NCBI Taxonomy" id="2034155"/>
    <lineage>
        <taxon>Bacteria</taxon>
        <taxon>Pseudomonadati</taxon>
        <taxon>Pseudomonadota</taxon>
        <taxon>Gammaproteobacteria</taxon>
        <taxon>Enterobacterales</taxon>
        <taxon>Yersiniaceae</taxon>
        <taxon>Serratia</taxon>
    </lineage>
</organism>
<gene>
    <name evidence="1" type="ORF">BMI79_00680</name>
</gene>
<comment type="caution">
    <text evidence="1">The sequence shown here is derived from an EMBL/GenBank/DDBJ whole genome shotgun (WGS) entry which is preliminary data.</text>
</comment>
<dbReference type="EMBL" id="MOXD01000001">
    <property type="protein sequence ID" value="OMQ26877.1"/>
    <property type="molecule type" value="Genomic_DNA"/>
</dbReference>
<dbReference type="AlphaFoldDB" id="A0A1S8CPT6"/>
<dbReference type="InterPro" id="IPR044548">
    <property type="entry name" value="AF0060_NTP-PPase_MazG-like"/>
</dbReference>
<sequence length="94" mass="10223">MHSPHSNTTAITSVVAEMDAQDHKWGADRNQHPFLWLTILVEEVGELAQAALHREFGGPASAGFRMEAVQVAAVALQLIEQIDRETAADNGLHP</sequence>
<protein>
    <submittedName>
        <fullName evidence="1">Uncharacterized protein</fullName>
    </submittedName>
</protein>
<name>A0A1S8CPT6_9GAMM</name>
<accession>A0A1S8CPT6</accession>
<proteinExistence type="predicted"/>
<dbReference type="Proteomes" id="UP000216021">
    <property type="component" value="Unassembled WGS sequence"/>
</dbReference>
<dbReference type="STRING" id="2034155.BMI79_00680"/>
<reference evidence="1 2" key="1">
    <citation type="submission" date="2016-11" db="EMBL/GenBank/DDBJ databases">
        <title>Rahnella oryzae sp. nov., isolated from rice root.</title>
        <authorList>
            <person name="Zhang X.-X."/>
            <person name="Zhang J."/>
        </authorList>
    </citation>
    <scope>NUCLEOTIDE SEQUENCE [LARGE SCALE GENOMIC DNA]</scope>
    <source>
        <strain evidence="1 2">J11-6</strain>
    </source>
</reference>
<evidence type="ECO:0000313" key="2">
    <source>
        <dbReference type="Proteomes" id="UP000216021"/>
    </source>
</evidence>
<dbReference type="CDD" id="cd11533">
    <property type="entry name" value="NTP-PPase_Af0060_like"/>
    <property type="match status" value="1"/>
</dbReference>